<keyword evidence="3" id="KW-1185">Reference proteome</keyword>
<proteinExistence type="predicted"/>
<dbReference type="EMBL" id="VSRR010000340">
    <property type="protein sequence ID" value="MPC14263.1"/>
    <property type="molecule type" value="Genomic_DNA"/>
</dbReference>
<protein>
    <submittedName>
        <fullName evidence="2">Uncharacterized protein</fullName>
    </submittedName>
</protein>
<feature type="compositionally biased region" description="Basic and acidic residues" evidence="1">
    <location>
        <begin position="36"/>
        <end position="50"/>
    </location>
</feature>
<organism evidence="2 3">
    <name type="scientific">Portunus trituberculatus</name>
    <name type="common">Swimming crab</name>
    <name type="synonym">Neptunus trituberculatus</name>
    <dbReference type="NCBI Taxonomy" id="210409"/>
    <lineage>
        <taxon>Eukaryota</taxon>
        <taxon>Metazoa</taxon>
        <taxon>Ecdysozoa</taxon>
        <taxon>Arthropoda</taxon>
        <taxon>Crustacea</taxon>
        <taxon>Multicrustacea</taxon>
        <taxon>Malacostraca</taxon>
        <taxon>Eumalacostraca</taxon>
        <taxon>Eucarida</taxon>
        <taxon>Decapoda</taxon>
        <taxon>Pleocyemata</taxon>
        <taxon>Brachyura</taxon>
        <taxon>Eubrachyura</taxon>
        <taxon>Portunoidea</taxon>
        <taxon>Portunidae</taxon>
        <taxon>Portuninae</taxon>
        <taxon>Portunus</taxon>
    </lineage>
</organism>
<dbReference type="Proteomes" id="UP000324222">
    <property type="component" value="Unassembled WGS sequence"/>
</dbReference>
<reference evidence="2 3" key="1">
    <citation type="submission" date="2019-05" db="EMBL/GenBank/DDBJ databases">
        <title>Another draft genome of Portunus trituberculatus and its Hox gene families provides insights of decapod evolution.</title>
        <authorList>
            <person name="Jeong J.-H."/>
            <person name="Song I."/>
            <person name="Kim S."/>
            <person name="Choi T."/>
            <person name="Kim D."/>
            <person name="Ryu S."/>
            <person name="Kim W."/>
        </authorList>
    </citation>
    <scope>NUCLEOTIDE SEQUENCE [LARGE SCALE GENOMIC DNA]</scope>
    <source>
        <tissue evidence="2">Muscle</tissue>
    </source>
</reference>
<feature type="compositionally biased region" description="Low complexity" evidence="1">
    <location>
        <begin position="70"/>
        <end position="79"/>
    </location>
</feature>
<comment type="caution">
    <text evidence="2">The sequence shown here is derived from an EMBL/GenBank/DDBJ whole genome shotgun (WGS) entry which is preliminary data.</text>
</comment>
<dbReference type="AlphaFoldDB" id="A0A5B7D3E2"/>
<sequence>MFSTSYKAKYSHLGDSAFSFCQGVKRNCPLVPSLESREEAEAKKAAHDARQVAQSGEGRRGRREGGGCVGPPLSRSGSRSHLLGYRKFLVGESESPSNITGEKHVKGFSASTR</sequence>
<name>A0A5B7D3E2_PORTR</name>
<evidence type="ECO:0000313" key="2">
    <source>
        <dbReference type="EMBL" id="MPC14263.1"/>
    </source>
</evidence>
<feature type="region of interest" description="Disordered" evidence="1">
    <location>
        <begin position="93"/>
        <end position="113"/>
    </location>
</feature>
<feature type="region of interest" description="Disordered" evidence="1">
    <location>
        <begin position="36"/>
        <end position="79"/>
    </location>
</feature>
<evidence type="ECO:0000313" key="3">
    <source>
        <dbReference type="Proteomes" id="UP000324222"/>
    </source>
</evidence>
<evidence type="ECO:0000256" key="1">
    <source>
        <dbReference type="SAM" id="MobiDB-lite"/>
    </source>
</evidence>
<gene>
    <name evidence="2" type="ORF">E2C01_007026</name>
</gene>
<accession>A0A5B7D3E2</accession>